<dbReference type="EMBL" id="KY774314">
    <property type="protein sequence ID" value="ART32230.1"/>
    <property type="molecule type" value="Genomic_DNA"/>
</dbReference>
<accession>A0A1Y0B4A5</accession>
<name>A0A1Y0B4A5_9LAMI</name>
<proteinExistence type="predicted"/>
<sequence>MLNEPRGEFILLLPQGMSSLFGCSTAGWNFSLYLPFLSSELTYSKEGQRRGCLYLISNPAL</sequence>
<protein>
    <submittedName>
        <fullName evidence="1">Uncharacterized protein</fullName>
    </submittedName>
</protein>
<keyword evidence="1" id="KW-0496">Mitochondrion</keyword>
<dbReference type="PROSITE" id="PS51257">
    <property type="entry name" value="PROKAR_LIPOPROTEIN"/>
    <property type="match status" value="1"/>
</dbReference>
<gene>
    <name evidence="1" type="ORF">AEK19_MT2075</name>
</gene>
<reference evidence="1" key="1">
    <citation type="submission" date="2017-03" db="EMBL/GenBank/DDBJ databases">
        <title>The mitochondrial genome of the carnivorous plant Utricularia reniformis (Lentibulariaceae): structure, comparative analysis and evolutionary landmarks.</title>
        <authorList>
            <person name="Silva S.R."/>
            <person name="Alvarenga D.O."/>
            <person name="Michael T.P."/>
            <person name="Miranda V.F.O."/>
            <person name="Varani A.M."/>
        </authorList>
    </citation>
    <scope>NUCLEOTIDE SEQUENCE</scope>
</reference>
<dbReference type="AlphaFoldDB" id="A0A1Y0B4A5"/>
<organism evidence="1">
    <name type="scientific">Utricularia reniformis</name>
    <dbReference type="NCBI Taxonomy" id="192314"/>
    <lineage>
        <taxon>Eukaryota</taxon>
        <taxon>Viridiplantae</taxon>
        <taxon>Streptophyta</taxon>
        <taxon>Embryophyta</taxon>
        <taxon>Tracheophyta</taxon>
        <taxon>Spermatophyta</taxon>
        <taxon>Magnoliopsida</taxon>
        <taxon>eudicotyledons</taxon>
        <taxon>Gunneridae</taxon>
        <taxon>Pentapetalae</taxon>
        <taxon>asterids</taxon>
        <taxon>lamiids</taxon>
        <taxon>Lamiales</taxon>
        <taxon>Lentibulariaceae</taxon>
        <taxon>Utricularia</taxon>
    </lineage>
</organism>
<geneLocation type="mitochondrion" evidence="1"/>
<evidence type="ECO:0000313" key="1">
    <source>
        <dbReference type="EMBL" id="ART32230.1"/>
    </source>
</evidence>